<accession>A0A7S1YQP8</accession>
<proteinExistence type="inferred from homology"/>
<evidence type="ECO:0000256" key="3">
    <source>
        <dbReference type="ARBA" id="ARBA00023242"/>
    </source>
</evidence>
<evidence type="ECO:0000256" key="2">
    <source>
        <dbReference type="ARBA" id="ARBA00023125"/>
    </source>
</evidence>
<evidence type="ECO:0000256" key="5">
    <source>
        <dbReference type="SAM" id="MobiDB-lite"/>
    </source>
</evidence>
<feature type="compositionally biased region" description="Polar residues" evidence="5">
    <location>
        <begin position="396"/>
        <end position="405"/>
    </location>
</feature>
<comment type="similarity">
    <text evidence="4">Belongs to the HSF family.</text>
</comment>
<dbReference type="InterPro" id="IPR000232">
    <property type="entry name" value="HSF_DNA-bd"/>
</dbReference>
<feature type="region of interest" description="Disordered" evidence="5">
    <location>
        <begin position="396"/>
        <end position="434"/>
    </location>
</feature>
<dbReference type="InterPro" id="IPR036390">
    <property type="entry name" value="WH_DNA-bd_sf"/>
</dbReference>
<protein>
    <recommendedName>
        <fullName evidence="6">HSF-type DNA-binding domain-containing protein</fullName>
    </recommendedName>
</protein>
<dbReference type="GO" id="GO:0003700">
    <property type="term" value="F:DNA-binding transcription factor activity"/>
    <property type="evidence" value="ECO:0007669"/>
    <property type="project" value="InterPro"/>
</dbReference>
<dbReference type="Gene3D" id="1.10.10.10">
    <property type="entry name" value="Winged helix-like DNA-binding domain superfamily/Winged helix DNA-binding domain"/>
    <property type="match status" value="1"/>
</dbReference>
<dbReference type="AlphaFoldDB" id="A0A7S1YQP8"/>
<evidence type="ECO:0000259" key="6">
    <source>
        <dbReference type="SMART" id="SM00415"/>
    </source>
</evidence>
<dbReference type="SUPFAM" id="SSF46785">
    <property type="entry name" value="Winged helix' DNA-binding domain"/>
    <property type="match status" value="1"/>
</dbReference>
<dbReference type="InterPro" id="IPR036388">
    <property type="entry name" value="WH-like_DNA-bd_sf"/>
</dbReference>
<feature type="domain" description="HSF-type DNA-binding" evidence="6">
    <location>
        <begin position="201"/>
        <end position="296"/>
    </location>
</feature>
<keyword evidence="2" id="KW-0238">DNA-binding</keyword>
<organism evidence="7">
    <name type="scientific">Ditylum brightwellii</name>
    <dbReference type="NCBI Taxonomy" id="49249"/>
    <lineage>
        <taxon>Eukaryota</taxon>
        <taxon>Sar</taxon>
        <taxon>Stramenopiles</taxon>
        <taxon>Ochrophyta</taxon>
        <taxon>Bacillariophyta</taxon>
        <taxon>Mediophyceae</taxon>
        <taxon>Lithodesmiophycidae</taxon>
        <taxon>Lithodesmiales</taxon>
        <taxon>Lithodesmiaceae</taxon>
        <taxon>Ditylum</taxon>
    </lineage>
</organism>
<feature type="region of interest" description="Disordered" evidence="5">
    <location>
        <begin position="59"/>
        <end position="93"/>
    </location>
</feature>
<evidence type="ECO:0000256" key="1">
    <source>
        <dbReference type="ARBA" id="ARBA00004123"/>
    </source>
</evidence>
<dbReference type="PANTHER" id="PTHR10015:SF206">
    <property type="entry name" value="HSF-TYPE DNA-BINDING DOMAIN-CONTAINING PROTEIN"/>
    <property type="match status" value="1"/>
</dbReference>
<keyword evidence="3" id="KW-0539">Nucleus</keyword>
<dbReference type="FunFam" id="1.10.10.10:FF:000479">
    <property type="entry name" value="Predicted protein"/>
    <property type="match status" value="1"/>
</dbReference>
<gene>
    <name evidence="7" type="ORF">DBRI1063_LOCUS2670</name>
</gene>
<feature type="region of interest" description="Disordered" evidence="5">
    <location>
        <begin position="364"/>
        <end position="384"/>
    </location>
</feature>
<dbReference type="SMART" id="SM00415">
    <property type="entry name" value="HSF"/>
    <property type="match status" value="1"/>
</dbReference>
<dbReference type="Pfam" id="PF00447">
    <property type="entry name" value="HSF_DNA-bind"/>
    <property type="match status" value="1"/>
</dbReference>
<dbReference type="GO" id="GO:0005634">
    <property type="term" value="C:nucleus"/>
    <property type="evidence" value="ECO:0007669"/>
    <property type="project" value="UniProtKB-SubCell"/>
</dbReference>
<feature type="region of interest" description="Disordered" evidence="5">
    <location>
        <begin position="318"/>
        <end position="341"/>
    </location>
</feature>
<evidence type="ECO:0000256" key="4">
    <source>
        <dbReference type="RuleBase" id="RU004020"/>
    </source>
</evidence>
<evidence type="ECO:0000313" key="7">
    <source>
        <dbReference type="EMBL" id="CAD9316263.1"/>
    </source>
</evidence>
<reference evidence="7" key="1">
    <citation type="submission" date="2021-01" db="EMBL/GenBank/DDBJ databases">
        <authorList>
            <person name="Corre E."/>
            <person name="Pelletier E."/>
            <person name="Niang G."/>
            <person name="Scheremetjew M."/>
            <person name="Finn R."/>
            <person name="Kale V."/>
            <person name="Holt S."/>
            <person name="Cochrane G."/>
            <person name="Meng A."/>
            <person name="Brown T."/>
            <person name="Cohen L."/>
        </authorList>
    </citation>
    <scope>NUCLEOTIDE SEQUENCE</scope>
    <source>
        <strain evidence="7">Pop2</strain>
    </source>
</reference>
<dbReference type="EMBL" id="HBGN01004037">
    <property type="protein sequence ID" value="CAD9316263.1"/>
    <property type="molecule type" value="Transcribed_RNA"/>
</dbReference>
<sequence>MANTATLLPTSSVALYSQQNPPKTQAGAVVGQAPFFIPSNTTIQHAASAAMRLPTQQYQGGAVAGPTPTLSAGGLSNPGAPLPAGLPNPAAGMPTGLPGTLGVPPNMTAAAGMAMPGAVATSLPGVQGVAPAAGLGLVSPGDFAAHLNAAASGPTTHVLPTTNPYRDFSRIPMSEMVASPVDAGAVADTQSAGNLGTSSGKEPPFPVKLHRILSNPEFRDIITWLPHGRSWRVLKPKAFEERVIPLYFRHAKYASFMRQVNGWGFKRITQGPDHNSYYHELFLRGLPHLCLKMRRPNRAKQGAGDSDLNPDFYRISMVAPLPDNDDTETSALPGPPSPATNAASAAIAVSAIANAANVPNDAHTAGSLPVSPPASTPGAAPAPSGLTATEILQQHMQGKLQNPAASQSGKESSPSPKPGTAGGEDAGSVPSAVGENNLEAFRQRIKERSELVRQLKEVMDGAGSTGAAGATAASQQQFQQLQAGLPTQEPTVSATAVPQVMQSLGGIRPGGPTAAGPPFPGMSMLNQFGQFQNPLAGQAQYEQLFLNQQHQNLFAAAAAGHGGAVAMPQAPPSAPGTAPNLGNFGLMAMQNEALFAQMQAVQQQSQLQVAPQAPVAAPGVTAVQTPAAYMHYGGFSIGDDGSGKLPTNGAS</sequence>
<comment type="subcellular location">
    <subcellularLocation>
        <location evidence="1">Nucleus</location>
    </subcellularLocation>
</comment>
<dbReference type="PRINTS" id="PR00056">
    <property type="entry name" value="HSFDOMAIN"/>
</dbReference>
<dbReference type="GO" id="GO:0043565">
    <property type="term" value="F:sequence-specific DNA binding"/>
    <property type="evidence" value="ECO:0007669"/>
    <property type="project" value="InterPro"/>
</dbReference>
<dbReference type="PANTHER" id="PTHR10015">
    <property type="entry name" value="HEAT SHOCK TRANSCRIPTION FACTOR"/>
    <property type="match status" value="1"/>
</dbReference>
<name>A0A7S1YQP8_9STRA</name>